<dbReference type="InParanoid" id="A0A1V8TP40"/>
<dbReference type="Proteomes" id="UP000192596">
    <property type="component" value="Unassembled WGS sequence"/>
</dbReference>
<comment type="caution">
    <text evidence="1">The sequence shown here is derived from an EMBL/GenBank/DDBJ whole genome shotgun (WGS) entry which is preliminary data.</text>
</comment>
<reference evidence="2" key="1">
    <citation type="submission" date="2017-03" db="EMBL/GenBank/DDBJ databases">
        <title>Genomes of endolithic fungi from Antarctica.</title>
        <authorList>
            <person name="Coleine C."/>
            <person name="Masonjones S."/>
            <person name="Stajich J.E."/>
        </authorList>
    </citation>
    <scope>NUCLEOTIDE SEQUENCE [LARGE SCALE GENOMIC DNA]</scope>
    <source>
        <strain evidence="2">CCFEE 5527</strain>
    </source>
</reference>
<keyword evidence="2" id="KW-1185">Reference proteome</keyword>
<organism evidence="1 2">
    <name type="scientific">Cryoendolithus antarcticus</name>
    <dbReference type="NCBI Taxonomy" id="1507870"/>
    <lineage>
        <taxon>Eukaryota</taxon>
        <taxon>Fungi</taxon>
        <taxon>Dikarya</taxon>
        <taxon>Ascomycota</taxon>
        <taxon>Pezizomycotina</taxon>
        <taxon>Dothideomycetes</taxon>
        <taxon>Dothideomycetidae</taxon>
        <taxon>Cladosporiales</taxon>
        <taxon>Cladosporiaceae</taxon>
        <taxon>Cryoendolithus</taxon>
    </lineage>
</organism>
<gene>
    <name evidence="1" type="ORF">B0A48_02548</name>
</gene>
<evidence type="ECO:0000313" key="1">
    <source>
        <dbReference type="EMBL" id="OQO13084.1"/>
    </source>
</evidence>
<sequence>MTYTYWPPAKNPNFKPIGGSSRNDCGETSQVYVHISFGVGAPNINCTLSEYACVRGLQRVYNNDCDASHKDNNHGGQLDLGTFVPPLGPDPEYNDRLFYLADPNPPLVGRNSHCSNGKNRFVPNLKNTKVLEEWVDEYYGEHHGFGGDDPWDVMPKGWTNWVEDWKVHEGRKKDCSGKGGIYDKKGGRGIMFAVVEVSVTLHTV</sequence>
<dbReference type="AlphaFoldDB" id="A0A1V8TP40"/>
<dbReference type="EMBL" id="NAJO01000004">
    <property type="protein sequence ID" value="OQO13084.1"/>
    <property type="molecule type" value="Genomic_DNA"/>
</dbReference>
<proteinExistence type="predicted"/>
<evidence type="ECO:0000313" key="2">
    <source>
        <dbReference type="Proteomes" id="UP000192596"/>
    </source>
</evidence>
<accession>A0A1V8TP40</accession>
<name>A0A1V8TP40_9PEZI</name>
<protein>
    <submittedName>
        <fullName evidence="1">Uncharacterized protein</fullName>
    </submittedName>
</protein>